<keyword evidence="1" id="KW-0805">Transcription regulation</keyword>
<dbReference type="GO" id="GO:0003677">
    <property type="term" value="F:DNA binding"/>
    <property type="evidence" value="ECO:0007669"/>
    <property type="project" value="UniProtKB-KW"/>
</dbReference>
<evidence type="ECO:0000259" key="5">
    <source>
        <dbReference type="PROSITE" id="PS51118"/>
    </source>
</evidence>
<keyword evidence="2" id="KW-0238">DNA-binding</keyword>
<dbReference type="InterPro" id="IPR036390">
    <property type="entry name" value="WH_DNA-bd_sf"/>
</dbReference>
<feature type="domain" description="HTH hxlR-type" evidence="5">
    <location>
        <begin position="18"/>
        <end position="118"/>
    </location>
</feature>
<protein>
    <submittedName>
        <fullName evidence="6">HxlR family transcriptional regulator</fullName>
    </submittedName>
</protein>
<accession>A0A2T4YXA4</accession>
<dbReference type="SUPFAM" id="SSF46785">
    <property type="entry name" value="Winged helix' DNA-binding domain"/>
    <property type="match status" value="1"/>
</dbReference>
<evidence type="ECO:0000313" key="6">
    <source>
        <dbReference type="EMBL" id="PTM50628.1"/>
    </source>
</evidence>
<dbReference type="PANTHER" id="PTHR33204:SF39">
    <property type="entry name" value="TRANSCRIPTIONAL REGULATORY PROTEIN"/>
    <property type="match status" value="1"/>
</dbReference>
<dbReference type="RefSeq" id="WP_108179324.1">
    <property type="nucleotide sequence ID" value="NZ_JAIESU010000053.1"/>
</dbReference>
<evidence type="ECO:0000256" key="1">
    <source>
        <dbReference type="ARBA" id="ARBA00023015"/>
    </source>
</evidence>
<proteinExistence type="predicted"/>
<gene>
    <name evidence="6" type="ORF">C8P69_11311</name>
</gene>
<evidence type="ECO:0000256" key="3">
    <source>
        <dbReference type="ARBA" id="ARBA00023163"/>
    </source>
</evidence>
<evidence type="ECO:0000313" key="7">
    <source>
        <dbReference type="Proteomes" id="UP000241808"/>
    </source>
</evidence>
<dbReference type="Pfam" id="PF01638">
    <property type="entry name" value="HxlR"/>
    <property type="match status" value="1"/>
</dbReference>
<evidence type="ECO:0000256" key="4">
    <source>
        <dbReference type="SAM" id="MobiDB-lite"/>
    </source>
</evidence>
<dbReference type="EMBL" id="PZZL01000013">
    <property type="protein sequence ID" value="PTM50628.1"/>
    <property type="molecule type" value="Genomic_DNA"/>
</dbReference>
<keyword evidence="3" id="KW-0804">Transcription</keyword>
<dbReference type="Gene3D" id="1.10.10.10">
    <property type="entry name" value="Winged helix-like DNA-binding domain superfamily/Winged helix DNA-binding domain"/>
    <property type="match status" value="1"/>
</dbReference>
<comment type="caution">
    <text evidence="6">The sequence shown here is derived from an EMBL/GenBank/DDBJ whole genome shotgun (WGS) entry which is preliminary data.</text>
</comment>
<dbReference type="AlphaFoldDB" id="A0A2T4YXA4"/>
<sequence>MERGHTDVTALAEGPEDCAAVKPVLARIGDKWVVLVVRLLGRRGPRRFNELRREIGAISQRMLTLTLRGLERDGLVTRTVHPTVPPRVDYELTDLGRSLMGPIEALGNWAFAHKDEMDAARARFDRLHGKAAPPPSARPTAKAAGSALKG</sequence>
<dbReference type="PANTHER" id="PTHR33204">
    <property type="entry name" value="TRANSCRIPTIONAL REGULATOR, MARR FAMILY"/>
    <property type="match status" value="1"/>
</dbReference>
<feature type="region of interest" description="Disordered" evidence="4">
    <location>
        <begin position="128"/>
        <end position="150"/>
    </location>
</feature>
<keyword evidence="7" id="KW-1185">Reference proteome</keyword>
<evidence type="ECO:0000256" key="2">
    <source>
        <dbReference type="ARBA" id="ARBA00023125"/>
    </source>
</evidence>
<dbReference type="PROSITE" id="PS51118">
    <property type="entry name" value="HTH_HXLR"/>
    <property type="match status" value="1"/>
</dbReference>
<dbReference type="Proteomes" id="UP000241808">
    <property type="component" value="Unassembled WGS sequence"/>
</dbReference>
<dbReference type="InterPro" id="IPR036388">
    <property type="entry name" value="WH-like_DNA-bd_sf"/>
</dbReference>
<reference evidence="6 7" key="1">
    <citation type="submission" date="2018-04" db="EMBL/GenBank/DDBJ databases">
        <title>Genomic Encyclopedia of Archaeal and Bacterial Type Strains, Phase II (KMG-II): from individual species to whole genera.</title>
        <authorList>
            <person name="Goeker M."/>
        </authorList>
    </citation>
    <scope>NUCLEOTIDE SEQUENCE [LARGE SCALE GENOMIC DNA]</scope>
    <source>
        <strain evidence="6 7">DSM 25521</strain>
    </source>
</reference>
<dbReference type="InterPro" id="IPR002577">
    <property type="entry name" value="HTH_HxlR"/>
</dbReference>
<organism evidence="6 7">
    <name type="scientific">Phreatobacter oligotrophus</name>
    <dbReference type="NCBI Taxonomy" id="1122261"/>
    <lineage>
        <taxon>Bacteria</taxon>
        <taxon>Pseudomonadati</taxon>
        <taxon>Pseudomonadota</taxon>
        <taxon>Alphaproteobacteria</taxon>
        <taxon>Hyphomicrobiales</taxon>
        <taxon>Phreatobacteraceae</taxon>
        <taxon>Phreatobacter</taxon>
    </lineage>
</organism>
<name>A0A2T4YXA4_9HYPH</name>
<dbReference type="OrthoDB" id="9800350at2"/>